<name>A0A1G7C061_9FLAO</name>
<gene>
    <name evidence="3" type="ORF">SAMN05421636_104350</name>
</gene>
<evidence type="ECO:0000259" key="1">
    <source>
        <dbReference type="Pfam" id="PF01408"/>
    </source>
</evidence>
<dbReference type="InterPro" id="IPR050463">
    <property type="entry name" value="Gfo/Idh/MocA_oxidrdct_glycsds"/>
</dbReference>
<dbReference type="PANTHER" id="PTHR43818:SF5">
    <property type="entry name" value="OXIDOREDUCTASE FAMILY PROTEIN"/>
    <property type="match status" value="1"/>
</dbReference>
<organism evidence="3 4">
    <name type="scientific">Pricia antarctica</name>
    <dbReference type="NCBI Taxonomy" id="641691"/>
    <lineage>
        <taxon>Bacteria</taxon>
        <taxon>Pseudomonadati</taxon>
        <taxon>Bacteroidota</taxon>
        <taxon>Flavobacteriia</taxon>
        <taxon>Flavobacteriales</taxon>
        <taxon>Flavobacteriaceae</taxon>
        <taxon>Pricia</taxon>
    </lineage>
</organism>
<evidence type="ECO:0000313" key="4">
    <source>
        <dbReference type="Proteomes" id="UP000199109"/>
    </source>
</evidence>
<feature type="domain" description="Gfo/Idh/MocA-like oxidoreductase bacterial type C-terminal" evidence="2">
    <location>
        <begin position="212"/>
        <end position="428"/>
    </location>
</feature>
<sequence length="430" mass="48296">MKNQKILSRRKFVRNSALTLGAISIIPRHVLGQGFTPPSDKINLGYIGLGKQGGILSNKFISNTDAQIIAGSDVWKSKRNAFEGVVSGFYAEKRRQADYKGVKTYLEYQKLLDRKDIDAVVIATPDHWHAIQAIDAMNAGKDVYCEKPLTHTVAEGRALVDAVEKNKTVFQTGSMQRSWDRFKKAQEIVSSGKLGEISKVLVNVGDPAIAYDLPEEPMPKGIDWNLWCGPAPLLAYNSKIAPQVVDKYPDWRDYKETGGGILADWGAHMFDIAQWCLGMDKTGPVKFMPPEDPQAVRGLRMLYDNGIEMVHEDFGRSWSVRFIGSEGILDVGRSFLESLPLNIVYEEPFENPSKQFDDQNNHYQDWLSAIKTRGETICPAETGHRSATVCNVANIAYWLGEPLDWDPVKEQFKHNAEADALLKRTQRKYS</sequence>
<dbReference type="AlphaFoldDB" id="A0A1G7C061"/>
<keyword evidence="4" id="KW-1185">Reference proteome</keyword>
<dbReference type="Gene3D" id="3.40.50.720">
    <property type="entry name" value="NAD(P)-binding Rossmann-like Domain"/>
    <property type="match status" value="1"/>
</dbReference>
<dbReference type="Proteomes" id="UP000199109">
    <property type="component" value="Unassembled WGS sequence"/>
</dbReference>
<dbReference type="Gene3D" id="3.30.360.10">
    <property type="entry name" value="Dihydrodipicolinate Reductase, domain 2"/>
    <property type="match status" value="1"/>
</dbReference>
<dbReference type="GO" id="GO:0000166">
    <property type="term" value="F:nucleotide binding"/>
    <property type="evidence" value="ECO:0007669"/>
    <property type="project" value="InterPro"/>
</dbReference>
<accession>A0A1G7C061</accession>
<dbReference type="Pfam" id="PF01408">
    <property type="entry name" value="GFO_IDH_MocA"/>
    <property type="match status" value="1"/>
</dbReference>
<feature type="domain" description="Gfo/Idh/MocA-like oxidoreductase N-terminal" evidence="1">
    <location>
        <begin position="81"/>
        <end position="173"/>
    </location>
</feature>
<dbReference type="PANTHER" id="PTHR43818">
    <property type="entry name" value="BCDNA.GH03377"/>
    <property type="match status" value="1"/>
</dbReference>
<reference evidence="3 4" key="1">
    <citation type="submission" date="2016-10" db="EMBL/GenBank/DDBJ databases">
        <authorList>
            <person name="de Groot N.N."/>
        </authorList>
    </citation>
    <scope>NUCLEOTIDE SEQUENCE [LARGE SCALE GENOMIC DNA]</scope>
    <source>
        <strain evidence="3 4">DSM 23421</strain>
    </source>
</reference>
<evidence type="ECO:0000313" key="3">
    <source>
        <dbReference type="EMBL" id="SDE32180.1"/>
    </source>
</evidence>
<proteinExistence type="predicted"/>
<protein>
    <submittedName>
        <fullName evidence="3">Predicted dehydrogenase</fullName>
    </submittedName>
</protein>
<dbReference type="InterPro" id="IPR036291">
    <property type="entry name" value="NAD(P)-bd_dom_sf"/>
</dbReference>
<dbReference type="RefSeq" id="WP_245726484.1">
    <property type="nucleotide sequence ID" value="NZ_FNAO01000004.1"/>
</dbReference>
<evidence type="ECO:0000259" key="2">
    <source>
        <dbReference type="Pfam" id="PF19051"/>
    </source>
</evidence>
<dbReference type="SUPFAM" id="SSF51735">
    <property type="entry name" value="NAD(P)-binding Rossmann-fold domains"/>
    <property type="match status" value="1"/>
</dbReference>
<dbReference type="InterPro" id="IPR000683">
    <property type="entry name" value="Gfo/Idh/MocA-like_OxRdtase_N"/>
</dbReference>
<dbReference type="Pfam" id="PF19051">
    <property type="entry name" value="GFO_IDH_MocA_C2"/>
    <property type="match status" value="1"/>
</dbReference>
<dbReference type="EMBL" id="FNAO01000004">
    <property type="protein sequence ID" value="SDE32180.1"/>
    <property type="molecule type" value="Genomic_DNA"/>
</dbReference>
<dbReference type="InterPro" id="IPR043906">
    <property type="entry name" value="Gfo/Idh/MocA_OxRdtase_bact_C"/>
</dbReference>
<dbReference type="STRING" id="641691.SAMN05421636_104350"/>
<dbReference type="SUPFAM" id="SSF55347">
    <property type="entry name" value="Glyceraldehyde-3-phosphate dehydrogenase-like, C-terminal domain"/>
    <property type="match status" value="1"/>
</dbReference>